<feature type="transmembrane region" description="Helical" evidence="1">
    <location>
        <begin position="82"/>
        <end position="103"/>
    </location>
</feature>
<sequence length="111" mass="13018">MDNLLDQSFFQWFFLIVSFSLKSLDIISYRLLVSLRDLFVDQTKLGALDGYNYYSTTRISNSELNKYNFKSKTCIFVRPEFVIERCVFCFVLFCFVLFSSVVVEVGDCGHR</sequence>
<reference evidence="2" key="1">
    <citation type="submission" date="2022-06" db="EMBL/GenBank/DDBJ databases">
        <authorList>
            <consortium name="SYNGENTA / RWTH Aachen University"/>
        </authorList>
    </citation>
    <scope>NUCLEOTIDE SEQUENCE</scope>
</reference>
<keyword evidence="1" id="KW-0472">Membrane</keyword>
<protein>
    <submittedName>
        <fullName evidence="2">Uncharacterized protein</fullName>
    </submittedName>
</protein>
<evidence type="ECO:0000256" key="1">
    <source>
        <dbReference type="SAM" id="Phobius"/>
    </source>
</evidence>
<evidence type="ECO:0000313" key="2">
    <source>
        <dbReference type="EMBL" id="CAH7685312.1"/>
    </source>
</evidence>
<name>A0AAV0BGE9_PHAPC</name>
<keyword evidence="1" id="KW-0812">Transmembrane</keyword>
<keyword evidence="1" id="KW-1133">Transmembrane helix</keyword>
<accession>A0AAV0BGE9</accession>
<evidence type="ECO:0000313" key="3">
    <source>
        <dbReference type="Proteomes" id="UP001153365"/>
    </source>
</evidence>
<feature type="transmembrane region" description="Helical" evidence="1">
    <location>
        <begin position="12"/>
        <end position="32"/>
    </location>
</feature>
<gene>
    <name evidence="2" type="ORF">PPACK8108_LOCUS19810</name>
</gene>
<comment type="caution">
    <text evidence="2">The sequence shown here is derived from an EMBL/GenBank/DDBJ whole genome shotgun (WGS) entry which is preliminary data.</text>
</comment>
<dbReference type="AlphaFoldDB" id="A0AAV0BGE9"/>
<organism evidence="2 3">
    <name type="scientific">Phakopsora pachyrhizi</name>
    <name type="common">Asian soybean rust disease fungus</name>
    <dbReference type="NCBI Taxonomy" id="170000"/>
    <lineage>
        <taxon>Eukaryota</taxon>
        <taxon>Fungi</taxon>
        <taxon>Dikarya</taxon>
        <taxon>Basidiomycota</taxon>
        <taxon>Pucciniomycotina</taxon>
        <taxon>Pucciniomycetes</taxon>
        <taxon>Pucciniales</taxon>
        <taxon>Phakopsoraceae</taxon>
        <taxon>Phakopsora</taxon>
    </lineage>
</organism>
<dbReference type="Proteomes" id="UP001153365">
    <property type="component" value="Unassembled WGS sequence"/>
</dbReference>
<proteinExistence type="predicted"/>
<keyword evidence="3" id="KW-1185">Reference proteome</keyword>
<dbReference type="EMBL" id="CALTRL010005720">
    <property type="protein sequence ID" value="CAH7685312.1"/>
    <property type="molecule type" value="Genomic_DNA"/>
</dbReference>